<gene>
    <name evidence="1" type="ORF">PY650_34580</name>
</gene>
<organism evidence="1 2">
    <name type="scientific">Rhizobium calliandrae</name>
    <dbReference type="NCBI Taxonomy" id="1312182"/>
    <lineage>
        <taxon>Bacteria</taxon>
        <taxon>Pseudomonadati</taxon>
        <taxon>Pseudomonadota</taxon>
        <taxon>Alphaproteobacteria</taxon>
        <taxon>Hyphomicrobiales</taxon>
        <taxon>Rhizobiaceae</taxon>
        <taxon>Rhizobium/Agrobacterium group</taxon>
        <taxon>Rhizobium</taxon>
    </lineage>
</organism>
<protein>
    <recommendedName>
        <fullName evidence="3">Transposase</fullName>
    </recommendedName>
</protein>
<accession>A0ABT7KPR5</accession>
<comment type="caution">
    <text evidence="1">The sequence shown here is derived from an EMBL/GenBank/DDBJ whole genome shotgun (WGS) entry which is preliminary data.</text>
</comment>
<dbReference type="EMBL" id="JARFYN010000093">
    <property type="protein sequence ID" value="MDL2410611.1"/>
    <property type="molecule type" value="Genomic_DNA"/>
</dbReference>
<evidence type="ECO:0008006" key="3">
    <source>
        <dbReference type="Google" id="ProtNLM"/>
    </source>
</evidence>
<dbReference type="RefSeq" id="WP_285884531.1">
    <property type="nucleotide sequence ID" value="NZ_JARFYN010000093.1"/>
</dbReference>
<evidence type="ECO:0000313" key="1">
    <source>
        <dbReference type="EMBL" id="MDL2410611.1"/>
    </source>
</evidence>
<reference evidence="1" key="1">
    <citation type="submission" date="2023-06" db="EMBL/GenBank/DDBJ databases">
        <title>Phylogenetic Diversity of Rhizobium strains.</title>
        <authorList>
            <person name="Moura F.T."/>
            <person name="Helene L.C.F."/>
            <person name="Hungria M."/>
        </authorList>
    </citation>
    <scope>NUCLEOTIDE SEQUENCE</scope>
    <source>
        <strain evidence="1">CCGE524</strain>
    </source>
</reference>
<sequence length="172" mass="20182">MLKCIWNYRHFIIASVEGESRGRFARSRVGDRRLRALAEELPASRNPEAVIGAQLHNAHQSLSWRLTRPLRELNALKARLLRLPRQSVRILLDQIIRWLSRHPQWKDRCLRLLYRFPKIRGKLEAFARSRGYGVTLHGLDVGREAEWYIDAPKGTSGRWKQLLEDIPTKSER</sequence>
<keyword evidence="2" id="KW-1185">Reference proteome</keyword>
<proteinExistence type="predicted"/>
<evidence type="ECO:0000313" key="2">
    <source>
        <dbReference type="Proteomes" id="UP001172630"/>
    </source>
</evidence>
<dbReference type="Proteomes" id="UP001172630">
    <property type="component" value="Unassembled WGS sequence"/>
</dbReference>
<name>A0ABT7KPR5_9HYPH</name>